<dbReference type="InterPro" id="IPR011990">
    <property type="entry name" value="TPR-like_helical_dom_sf"/>
</dbReference>
<protein>
    <submittedName>
        <fullName evidence="2">TPR repeat-containing protein</fullName>
    </submittedName>
</protein>
<organism evidence="2 3">
    <name type="scientific">Caballeronia choica</name>
    <dbReference type="NCBI Taxonomy" id="326476"/>
    <lineage>
        <taxon>Bacteria</taxon>
        <taxon>Pseudomonadati</taxon>
        <taxon>Pseudomonadota</taxon>
        <taxon>Betaproteobacteria</taxon>
        <taxon>Burkholderiales</taxon>
        <taxon>Burkholderiaceae</taxon>
        <taxon>Caballeronia</taxon>
    </lineage>
</organism>
<dbReference type="SUPFAM" id="SSF53756">
    <property type="entry name" value="UDP-Glycosyltransferase/glycogen phosphorylase"/>
    <property type="match status" value="1"/>
</dbReference>
<dbReference type="Gene3D" id="1.25.40.10">
    <property type="entry name" value="Tetratricopeptide repeat domain"/>
    <property type="match status" value="1"/>
</dbReference>
<feature type="repeat" description="TPR" evidence="1">
    <location>
        <begin position="164"/>
        <end position="197"/>
    </location>
</feature>
<dbReference type="Gene3D" id="3.40.50.2000">
    <property type="entry name" value="Glycogen Phosphorylase B"/>
    <property type="match status" value="1"/>
</dbReference>
<dbReference type="PANTHER" id="PTHR44809:SF1">
    <property type="entry name" value="PROTEIN O-MANNOSYL-TRANSFERASE TMTC1"/>
    <property type="match status" value="1"/>
</dbReference>
<reference evidence="2" key="1">
    <citation type="submission" date="2016-01" db="EMBL/GenBank/DDBJ databases">
        <authorList>
            <person name="Peeters C."/>
        </authorList>
    </citation>
    <scope>NUCLEOTIDE SEQUENCE [LARGE SCALE GENOMIC DNA]</scope>
    <source>
        <strain evidence="2">LMG 22940</strain>
    </source>
</reference>
<accession>A0A158FGL1</accession>
<evidence type="ECO:0000313" key="3">
    <source>
        <dbReference type="Proteomes" id="UP000054770"/>
    </source>
</evidence>
<dbReference type="SMART" id="SM00028">
    <property type="entry name" value="TPR"/>
    <property type="match status" value="3"/>
</dbReference>
<keyword evidence="1" id="KW-0802">TPR repeat</keyword>
<dbReference type="InterPro" id="IPR052943">
    <property type="entry name" value="TMTC_O-mannosyl-trnsfr"/>
</dbReference>
<dbReference type="EMBL" id="FCON02000004">
    <property type="protein sequence ID" value="SAL18821.1"/>
    <property type="molecule type" value="Genomic_DNA"/>
</dbReference>
<sequence>MTRSPNSRGKHSAAAQDNTQHDIIARAVAAYLANAKSASERKLLAEQAVWLQAALILEPELVEARLQLIDVMIKRGAIRDAITLAANLVEREPQHALALWHLGYALQLAGHHAEAVPFYQRAYAIDSTVPTLRNNLAVALEVSGHTDESLKLLEEAVAENVNDIEAWTNLSRMYPQRGELEHAIAAGKRAVQIDASNALAQSNYSLALKEAQRWNDATAAALAAAEAAPQTPRFPFNLSLLDLIQCNYPRGWANFENRWDGSSELAGSHPAFEVPRWNGEPLRGKTLLLWGEQGFGDALQFCRFVPMLAKQVHAQGGKLVWVAFKALHPLMARMAPKNVECIPHDAELAPHDFHFPLLSLPLHFGIDGDSIPAKRSYLSADSERAAQWRAQSVDGKQLRVGVVWSGGLTHQRNQFRSVGIDRYVKAFGALENVAFFSLQKGAHEDVAHAQKSGFAIADHTAGFENFDDTAAFIDSLDLVITVCTSIAHLAAALGKPTWVLLDVNPHWVWQLERTDSPWYPTATLYRQKHFAQWEPVLEDLTRDLSALAAKHASAAAPKRRTAKKLAE</sequence>
<evidence type="ECO:0000313" key="2">
    <source>
        <dbReference type="EMBL" id="SAL18821.1"/>
    </source>
</evidence>
<evidence type="ECO:0000256" key="1">
    <source>
        <dbReference type="PROSITE-ProRule" id="PRU00339"/>
    </source>
</evidence>
<dbReference type="PANTHER" id="PTHR44809">
    <property type="match status" value="1"/>
</dbReference>
<comment type="caution">
    <text evidence="2">The sequence shown here is derived from an EMBL/GenBank/DDBJ whole genome shotgun (WGS) entry which is preliminary data.</text>
</comment>
<dbReference type="PROSITE" id="PS50005">
    <property type="entry name" value="TPR"/>
    <property type="match status" value="1"/>
</dbReference>
<keyword evidence="3" id="KW-1185">Reference proteome</keyword>
<name>A0A158FGL1_9BURK</name>
<dbReference type="Proteomes" id="UP000054770">
    <property type="component" value="Unassembled WGS sequence"/>
</dbReference>
<dbReference type="Pfam" id="PF13432">
    <property type="entry name" value="TPR_16"/>
    <property type="match status" value="2"/>
</dbReference>
<proteinExistence type="predicted"/>
<dbReference type="SUPFAM" id="SSF48452">
    <property type="entry name" value="TPR-like"/>
    <property type="match status" value="1"/>
</dbReference>
<gene>
    <name evidence="2" type="ORF">AWB68_00594</name>
</gene>
<dbReference type="InterPro" id="IPR019734">
    <property type="entry name" value="TPR_rpt"/>
</dbReference>
<dbReference type="AlphaFoldDB" id="A0A158FGL1"/>